<sequence length="41" mass="4022">MEQLPHLPSVDKPGEGCRGLGRGGGTVGAHCGPDGVPAVDP</sequence>
<evidence type="ECO:0000313" key="2">
    <source>
        <dbReference type="EMBL" id="MPD00880.1"/>
    </source>
</evidence>
<evidence type="ECO:0000256" key="1">
    <source>
        <dbReference type="SAM" id="MobiDB-lite"/>
    </source>
</evidence>
<dbReference type="Proteomes" id="UP000324222">
    <property type="component" value="Unassembled WGS sequence"/>
</dbReference>
<feature type="region of interest" description="Disordered" evidence="1">
    <location>
        <begin position="1"/>
        <end position="41"/>
    </location>
</feature>
<feature type="compositionally biased region" description="Gly residues" evidence="1">
    <location>
        <begin position="16"/>
        <end position="27"/>
    </location>
</feature>
<proteinExistence type="predicted"/>
<organism evidence="2 3">
    <name type="scientific">Portunus trituberculatus</name>
    <name type="common">Swimming crab</name>
    <name type="synonym">Neptunus trituberculatus</name>
    <dbReference type="NCBI Taxonomy" id="210409"/>
    <lineage>
        <taxon>Eukaryota</taxon>
        <taxon>Metazoa</taxon>
        <taxon>Ecdysozoa</taxon>
        <taxon>Arthropoda</taxon>
        <taxon>Crustacea</taxon>
        <taxon>Multicrustacea</taxon>
        <taxon>Malacostraca</taxon>
        <taxon>Eumalacostraca</taxon>
        <taxon>Eucarida</taxon>
        <taxon>Decapoda</taxon>
        <taxon>Pleocyemata</taxon>
        <taxon>Brachyura</taxon>
        <taxon>Eubrachyura</taxon>
        <taxon>Portunoidea</taxon>
        <taxon>Portunidae</taxon>
        <taxon>Portuninae</taxon>
        <taxon>Portunus</taxon>
    </lineage>
</organism>
<keyword evidence="3" id="KW-1185">Reference proteome</keyword>
<comment type="caution">
    <text evidence="2">The sequence shown here is derived from an EMBL/GenBank/DDBJ whole genome shotgun (WGS) entry which is preliminary data.</text>
</comment>
<name>A0A5B7K1L2_PORTR</name>
<dbReference type="EMBL" id="VSRR010124812">
    <property type="protein sequence ID" value="MPD00880.1"/>
    <property type="molecule type" value="Genomic_DNA"/>
</dbReference>
<gene>
    <name evidence="2" type="ORF">E2C01_096385</name>
</gene>
<evidence type="ECO:0000313" key="3">
    <source>
        <dbReference type="Proteomes" id="UP000324222"/>
    </source>
</evidence>
<reference evidence="2 3" key="1">
    <citation type="submission" date="2019-05" db="EMBL/GenBank/DDBJ databases">
        <title>Another draft genome of Portunus trituberculatus and its Hox gene families provides insights of decapod evolution.</title>
        <authorList>
            <person name="Jeong J.-H."/>
            <person name="Song I."/>
            <person name="Kim S."/>
            <person name="Choi T."/>
            <person name="Kim D."/>
            <person name="Ryu S."/>
            <person name="Kim W."/>
        </authorList>
    </citation>
    <scope>NUCLEOTIDE SEQUENCE [LARGE SCALE GENOMIC DNA]</scope>
    <source>
        <tissue evidence="2">Muscle</tissue>
    </source>
</reference>
<protein>
    <submittedName>
        <fullName evidence="2">Uncharacterized protein</fullName>
    </submittedName>
</protein>
<dbReference type="AlphaFoldDB" id="A0A5B7K1L2"/>
<accession>A0A5B7K1L2</accession>